<dbReference type="PANTHER" id="PTHR46481:SF6">
    <property type="entry name" value="ZINC FINGER BED DOMAIN-CONTAINING PROTEIN RICESLEEPER 2-LIKE"/>
    <property type="match status" value="1"/>
</dbReference>
<evidence type="ECO:0000256" key="2">
    <source>
        <dbReference type="SAM" id="MobiDB-lite"/>
    </source>
</evidence>
<evidence type="ECO:0000256" key="1">
    <source>
        <dbReference type="ARBA" id="ARBA00023125"/>
    </source>
</evidence>
<dbReference type="Pfam" id="PF05699">
    <property type="entry name" value="Dimer_Tnp_hAT"/>
    <property type="match status" value="1"/>
</dbReference>
<dbReference type="Proteomes" id="UP001054821">
    <property type="component" value="Chromosome 8"/>
</dbReference>
<evidence type="ECO:0000259" key="4">
    <source>
        <dbReference type="Pfam" id="PF14372"/>
    </source>
</evidence>
<comment type="caution">
    <text evidence="5">The sequence shown here is derived from an EMBL/GenBank/DDBJ whole genome shotgun (WGS) entry which is preliminary data.</text>
</comment>
<evidence type="ECO:0000259" key="3">
    <source>
        <dbReference type="Pfam" id="PF05699"/>
    </source>
</evidence>
<dbReference type="InterPro" id="IPR008906">
    <property type="entry name" value="HATC_C_dom"/>
</dbReference>
<dbReference type="GO" id="GO:0003677">
    <property type="term" value="F:DNA binding"/>
    <property type="evidence" value="ECO:0007669"/>
    <property type="project" value="UniProtKB-KW"/>
</dbReference>
<evidence type="ECO:0000313" key="5">
    <source>
        <dbReference type="EMBL" id="KAI5312454.1"/>
    </source>
</evidence>
<dbReference type="InterPro" id="IPR052035">
    <property type="entry name" value="ZnF_BED_domain_contain"/>
</dbReference>
<feature type="domain" description="HAT C-terminal dimerisation" evidence="3">
    <location>
        <begin position="534"/>
        <end position="615"/>
    </location>
</feature>
<dbReference type="AlphaFoldDB" id="A0AAD4UUQ9"/>
<feature type="domain" description="hAT-like transposase RNase-H fold" evidence="4">
    <location>
        <begin position="380"/>
        <end position="478"/>
    </location>
</feature>
<accession>A0AAD4UUQ9</accession>
<dbReference type="InterPro" id="IPR012337">
    <property type="entry name" value="RNaseH-like_sf"/>
</dbReference>
<keyword evidence="1" id="KW-0238">DNA-binding</keyword>
<gene>
    <name evidence="5" type="ORF">L3X38_041627</name>
</gene>
<dbReference type="InterPro" id="IPR025525">
    <property type="entry name" value="hAT-like_transposase_RNase-H"/>
</dbReference>
<evidence type="ECO:0000313" key="6">
    <source>
        <dbReference type="Proteomes" id="UP001054821"/>
    </source>
</evidence>
<feature type="region of interest" description="Disordered" evidence="2">
    <location>
        <begin position="1"/>
        <end position="33"/>
    </location>
</feature>
<dbReference type="Pfam" id="PF14372">
    <property type="entry name" value="hAT-like_RNase-H"/>
    <property type="match status" value="1"/>
</dbReference>
<dbReference type="GO" id="GO:0046983">
    <property type="term" value="F:protein dimerization activity"/>
    <property type="evidence" value="ECO:0007669"/>
    <property type="project" value="InterPro"/>
</dbReference>
<organism evidence="5 6">
    <name type="scientific">Prunus dulcis</name>
    <name type="common">Almond</name>
    <name type="synonym">Amygdalus dulcis</name>
    <dbReference type="NCBI Taxonomy" id="3755"/>
    <lineage>
        <taxon>Eukaryota</taxon>
        <taxon>Viridiplantae</taxon>
        <taxon>Streptophyta</taxon>
        <taxon>Embryophyta</taxon>
        <taxon>Tracheophyta</taxon>
        <taxon>Spermatophyta</taxon>
        <taxon>Magnoliopsida</taxon>
        <taxon>eudicotyledons</taxon>
        <taxon>Gunneridae</taxon>
        <taxon>Pentapetalae</taxon>
        <taxon>rosids</taxon>
        <taxon>fabids</taxon>
        <taxon>Rosales</taxon>
        <taxon>Rosaceae</taxon>
        <taxon>Amygdaloideae</taxon>
        <taxon>Amygdaleae</taxon>
        <taxon>Prunus</taxon>
    </lineage>
</organism>
<evidence type="ECO:0008006" key="7">
    <source>
        <dbReference type="Google" id="ProtNLM"/>
    </source>
</evidence>
<sequence length="657" mass="74753">MDTFDGVSESAEGGVGVGEVRNNVVDSDPSNNNKAVVTQIGKRRRKLTSARHIESCVKTDTRDLGQLLLSKSDGAILTRSSKFDPMKFCELLVMAIIMHDLPFQFVEYAGIRQLFNYVCADIKLVSRNTAKADVLSLYNREKSKLKEILGSVPGRVCLTSDLWTSITTDGYLCLTVHFIDVNWKLQKRILNFSFMPPPHSGVALCEKIYRLLTDWGVEKKLFSMTLDNASSNDTFVELLKGQLNLKDALLMNGKFFHIRCCAHILNLIVQDGLKHIDDSVGKIRESIKYVRGSQGRKQKFLNCAAQVSLECKRGLRQDVPTRWNSTFLMIDSALYYQRAFLHLQLSDSNYKHSISQDEWVKLEKLSKFLKVFYDVTCLFSGTKYPTANLYFPQVFVVEDTLRKAKVDSDSFMKSMATQMMEKFDKYWKEYSLILAIAVILDPRYKIQFVEFCYKRLYGYNSEEMTKVRDMLFSLFDLYFRIYSSSESVSGTSSASNGARSHVDDMVSKECLDVMKEFDNFESEEFTTSAQKTQLQLYLDEPKIDRKTKLNVLDFWKVNQFRYPELSILARDLLSIPISTVASESAFSVGGRVLDQYRSALKPENVEALVCTRDWIFGEENCTLAPNLEELTEDISKMEINATNSAGGSNTVTVGGQS</sequence>
<dbReference type="PANTHER" id="PTHR46481">
    <property type="entry name" value="ZINC FINGER BED DOMAIN-CONTAINING PROTEIN 4"/>
    <property type="match status" value="1"/>
</dbReference>
<proteinExistence type="predicted"/>
<name>A0AAD4UUQ9_PRUDU</name>
<reference evidence="5 6" key="1">
    <citation type="journal article" date="2022" name="G3 (Bethesda)">
        <title>Whole-genome sequence and methylome profiling of the almond [Prunus dulcis (Mill.) D.A. Webb] cultivar 'Nonpareil'.</title>
        <authorList>
            <person name="D'Amico-Willman K.M."/>
            <person name="Ouma W.Z."/>
            <person name="Meulia T."/>
            <person name="Sideli G.M."/>
            <person name="Gradziel T.M."/>
            <person name="Fresnedo-Ramirez J."/>
        </authorList>
    </citation>
    <scope>NUCLEOTIDE SEQUENCE [LARGE SCALE GENOMIC DNA]</scope>
    <source>
        <strain evidence="5">Clone GOH B32 T37-40</strain>
    </source>
</reference>
<dbReference type="SUPFAM" id="SSF53098">
    <property type="entry name" value="Ribonuclease H-like"/>
    <property type="match status" value="1"/>
</dbReference>
<protein>
    <recommendedName>
        <fullName evidence="7">Zinc finger BED domain-containing protein RICESLEEPER 2-like</fullName>
    </recommendedName>
</protein>
<keyword evidence="6" id="KW-1185">Reference proteome</keyword>
<dbReference type="EMBL" id="JAJFAZ020000008">
    <property type="protein sequence ID" value="KAI5312454.1"/>
    <property type="molecule type" value="Genomic_DNA"/>
</dbReference>